<organism evidence="1 2">
    <name type="scientific">Gluconobacter morbifer G707</name>
    <dbReference type="NCBI Taxonomy" id="1088869"/>
    <lineage>
        <taxon>Bacteria</taxon>
        <taxon>Pseudomonadati</taxon>
        <taxon>Pseudomonadota</taxon>
        <taxon>Alphaproteobacteria</taxon>
        <taxon>Acetobacterales</taxon>
        <taxon>Acetobacteraceae</taxon>
        <taxon>Gluconobacter</taxon>
    </lineage>
</organism>
<dbReference type="STRING" id="1088869.GMO_20220"/>
<comment type="caution">
    <text evidence="1">The sequence shown here is derived from an EMBL/GenBank/DDBJ whole genome shotgun (WGS) entry which is preliminary data.</text>
</comment>
<gene>
    <name evidence="1" type="ORF">GMO_20220</name>
</gene>
<dbReference type="EMBL" id="AGQV01000006">
    <property type="protein sequence ID" value="EHH67803.1"/>
    <property type="molecule type" value="Genomic_DNA"/>
</dbReference>
<accession>G6XKK6</accession>
<dbReference type="Proteomes" id="UP000004949">
    <property type="component" value="Unassembled WGS sequence"/>
</dbReference>
<dbReference type="AlphaFoldDB" id="G6XKK6"/>
<sequence length="62" mass="6593">MGAALEACHRRTVKSRERLGLGTIDRDCESLAGGANNCSNVSHYPALLKQSCLALAALRPPK</sequence>
<evidence type="ECO:0000313" key="1">
    <source>
        <dbReference type="EMBL" id="EHH67803.1"/>
    </source>
</evidence>
<reference evidence="1 2" key="1">
    <citation type="submission" date="2011-10" db="EMBL/GenBank/DDBJ databases">
        <title>Genome sequence of Gluconobacter morbifer G707, isolated from Drosophila gut.</title>
        <authorList>
            <person name="Lee W.-J."/>
            <person name="Kim E.-K."/>
        </authorList>
    </citation>
    <scope>NUCLEOTIDE SEQUENCE [LARGE SCALE GENOMIC DNA]</scope>
    <source>
        <strain evidence="1 2">G707</strain>
    </source>
</reference>
<evidence type="ECO:0000313" key="2">
    <source>
        <dbReference type="Proteomes" id="UP000004949"/>
    </source>
</evidence>
<proteinExistence type="predicted"/>
<keyword evidence="2" id="KW-1185">Reference proteome</keyword>
<protein>
    <submittedName>
        <fullName evidence="1">Uncharacterized protein</fullName>
    </submittedName>
</protein>
<name>G6XKK6_9PROT</name>